<sequence>MEMSITVQLVFAPTGCQFPVEVKHQRSSPVFTSSSLASSSPGSFSQSSKIFVSDIVSCVYSCQVAPLRNTETERSGKIYVEVFDYATLRPLLTNETVVDGQKLLLFVPTIVADLLAEQLLHQRGHAVVGSQSIHTDEEERWKNLRQAILALNAPLKLHQELMVKEMGSCVQLLEATTAQLNAAKENIPRVLGELKDIKLFYDPEVPLATLAERKHLDAAVQKGEARLREAAKMLESVQAMAPAVMEASNAEAKLSEEVEKTSAWKKCSPTFVDGREESSLTVLMYEVDRKVQVVLGIVEEIAKLTKKLQRCRHYASAVLDLVVERHKKLCLLPEGMEAAKEVVHRRIILRRAIRRVLVPLEVEYHATERIIHKFAEKWSQWLPDNLYRAVSTPLPPLYPPDDFIANDMDRLFLDVEDDETEKLLAAIDATSSPQGRGSHTAEMRLREMEEKLQQCSAALKKAQKEKEEVEEELRQMKSSAVSTTHAP</sequence>
<evidence type="ECO:0000313" key="3">
    <source>
        <dbReference type="Proteomes" id="UP000284403"/>
    </source>
</evidence>
<evidence type="ECO:0000313" key="2">
    <source>
        <dbReference type="EMBL" id="RNF22471.1"/>
    </source>
</evidence>
<reference evidence="2 3" key="1">
    <citation type="journal article" date="2018" name="BMC Genomics">
        <title>Genomic comparison of Trypanosoma conorhini and Trypanosoma rangeli to Trypanosoma cruzi strains of high and low virulence.</title>
        <authorList>
            <person name="Bradwell K.R."/>
            <person name="Koparde V.N."/>
            <person name="Matveyev A.V."/>
            <person name="Serrano M.G."/>
            <person name="Alves J.M."/>
            <person name="Parikh H."/>
            <person name="Huang B."/>
            <person name="Lee V."/>
            <person name="Espinosa-Alvarez O."/>
            <person name="Ortiz P.A."/>
            <person name="Costa-Martins A.G."/>
            <person name="Teixeira M.M."/>
            <person name="Buck G.A."/>
        </authorList>
    </citation>
    <scope>NUCLEOTIDE SEQUENCE [LARGE SCALE GENOMIC DNA]</scope>
    <source>
        <strain evidence="2 3">025E</strain>
    </source>
</reference>
<keyword evidence="2" id="KW-0067">ATP-binding</keyword>
<gene>
    <name evidence="2" type="ORF">Tco025E_03071</name>
</gene>
<accession>A0A3R7NI66</accession>
<dbReference type="AlphaFoldDB" id="A0A3R7NI66"/>
<proteinExistence type="predicted"/>
<feature type="compositionally biased region" description="Polar residues" evidence="1">
    <location>
        <begin position="476"/>
        <end position="487"/>
    </location>
</feature>
<organism evidence="2 3">
    <name type="scientific">Trypanosoma conorhini</name>
    <dbReference type="NCBI Taxonomy" id="83891"/>
    <lineage>
        <taxon>Eukaryota</taxon>
        <taxon>Discoba</taxon>
        <taxon>Euglenozoa</taxon>
        <taxon>Kinetoplastea</taxon>
        <taxon>Metakinetoplastina</taxon>
        <taxon>Trypanosomatida</taxon>
        <taxon>Trypanosomatidae</taxon>
        <taxon>Trypanosoma</taxon>
    </lineage>
</organism>
<feature type="region of interest" description="Disordered" evidence="1">
    <location>
        <begin position="461"/>
        <end position="487"/>
    </location>
</feature>
<comment type="caution">
    <text evidence="2">The sequence shown here is derived from an EMBL/GenBank/DDBJ whole genome shotgun (WGS) entry which is preliminary data.</text>
</comment>
<keyword evidence="2" id="KW-0547">Nucleotide-binding</keyword>
<dbReference type="GeneID" id="40316682"/>
<name>A0A3R7NI66_9TRYP</name>
<keyword evidence="2" id="KW-0347">Helicase</keyword>
<keyword evidence="2" id="KW-0378">Hydrolase</keyword>
<protein>
    <submittedName>
        <fullName evidence="2">RNA helicase</fullName>
    </submittedName>
</protein>
<dbReference type="GO" id="GO:0004386">
    <property type="term" value="F:helicase activity"/>
    <property type="evidence" value="ECO:0007669"/>
    <property type="project" value="UniProtKB-KW"/>
</dbReference>
<dbReference type="EMBL" id="MKKU01000136">
    <property type="protein sequence ID" value="RNF22471.1"/>
    <property type="molecule type" value="Genomic_DNA"/>
</dbReference>
<feature type="compositionally biased region" description="Basic and acidic residues" evidence="1">
    <location>
        <begin position="462"/>
        <end position="475"/>
    </location>
</feature>
<dbReference type="Proteomes" id="UP000284403">
    <property type="component" value="Unassembled WGS sequence"/>
</dbReference>
<dbReference type="OrthoDB" id="245269at2759"/>
<evidence type="ECO:0000256" key="1">
    <source>
        <dbReference type="SAM" id="MobiDB-lite"/>
    </source>
</evidence>
<keyword evidence="3" id="KW-1185">Reference proteome</keyword>
<dbReference type="RefSeq" id="XP_029229856.1">
    <property type="nucleotide sequence ID" value="XM_029369993.1"/>
</dbReference>